<dbReference type="EMBL" id="JAAVJB010000167">
    <property type="protein sequence ID" value="NJP68082.1"/>
    <property type="molecule type" value="Genomic_DNA"/>
</dbReference>
<feature type="transmembrane region" description="Helical" evidence="1">
    <location>
        <begin position="6"/>
        <end position="31"/>
    </location>
</feature>
<keyword evidence="1" id="KW-0812">Transmembrane</keyword>
<proteinExistence type="predicted"/>
<gene>
    <name evidence="2" type="ORF">HCJ92_17675</name>
</gene>
<accession>A0ABX1AUY7</accession>
<evidence type="ECO:0000313" key="3">
    <source>
        <dbReference type="Proteomes" id="UP000746503"/>
    </source>
</evidence>
<feature type="transmembrane region" description="Helical" evidence="1">
    <location>
        <begin position="133"/>
        <end position="152"/>
    </location>
</feature>
<reference evidence="2 3" key="1">
    <citation type="submission" date="2020-03" db="EMBL/GenBank/DDBJ databases">
        <title>Draft genome of Streptomyces sp. ventii, isolated from the Axial Seamount in the Pacific Ocean, and resequencing of the two type strains Streptomyces lonarensis strain NCL 716 and Streptomyces bohaiensis strain 11A07.</title>
        <authorList>
            <person name="Loughran R.M."/>
            <person name="Pfannmuller K.M."/>
            <person name="Wasson B.J."/>
            <person name="Deadmond M.C."/>
            <person name="Paddock B.E."/>
            <person name="Koyack M.J."/>
            <person name="Gallegos D.A."/>
            <person name="Mitchell E.A."/>
            <person name="Ushijima B."/>
            <person name="Saw J.H."/>
            <person name="Mcphail K.L."/>
            <person name="Videau P."/>
        </authorList>
    </citation>
    <scope>NUCLEOTIDE SEQUENCE [LARGE SCALE GENOMIC DNA]</scope>
    <source>
        <strain evidence="3">5675061</strain>
    </source>
</reference>
<evidence type="ECO:0000256" key="1">
    <source>
        <dbReference type="SAM" id="Phobius"/>
    </source>
</evidence>
<dbReference type="InterPro" id="IPR013901">
    <property type="entry name" value="Anthrone_oxy"/>
</dbReference>
<organism evidence="2 3">
    <name type="scientific">Streptomyces spiramenti</name>
    <dbReference type="NCBI Taxonomy" id="2720606"/>
    <lineage>
        <taxon>Bacteria</taxon>
        <taxon>Bacillati</taxon>
        <taxon>Actinomycetota</taxon>
        <taxon>Actinomycetes</taxon>
        <taxon>Kitasatosporales</taxon>
        <taxon>Streptomycetaceae</taxon>
        <taxon>Streptomyces</taxon>
    </lineage>
</organism>
<keyword evidence="1" id="KW-0472">Membrane</keyword>
<evidence type="ECO:0000313" key="2">
    <source>
        <dbReference type="EMBL" id="NJP68082.1"/>
    </source>
</evidence>
<name>A0ABX1AUY7_9ACTN</name>
<keyword evidence="1" id="KW-1133">Transmembrane helix</keyword>
<protein>
    <submittedName>
        <fullName evidence="2">DUF1772 domain-containing protein</fullName>
    </submittedName>
</protein>
<sequence>MADLLMLLTVLTTGLFAGYFLAFLTGVMPGLRRLPDAEFAMAMRRVNETVPRPVFLALFAAVVVLPLGAWLFPVDGRSATATGLLLAGLGCVVANHLVTVVGNVPLNNALAASEGAGRDGEARAAFEKRWNTLHLVRTLLSVAGFALVTAAAM</sequence>
<feature type="transmembrane region" description="Helical" evidence="1">
    <location>
        <begin position="78"/>
        <end position="98"/>
    </location>
</feature>
<keyword evidence="3" id="KW-1185">Reference proteome</keyword>
<dbReference type="Proteomes" id="UP000746503">
    <property type="component" value="Unassembled WGS sequence"/>
</dbReference>
<dbReference type="Pfam" id="PF08592">
    <property type="entry name" value="Anthrone_oxy"/>
    <property type="match status" value="1"/>
</dbReference>
<feature type="transmembrane region" description="Helical" evidence="1">
    <location>
        <begin position="52"/>
        <end position="72"/>
    </location>
</feature>
<dbReference type="RefSeq" id="WP_167934591.1">
    <property type="nucleotide sequence ID" value="NZ_JAAVJB010000167.1"/>
</dbReference>
<comment type="caution">
    <text evidence="2">The sequence shown here is derived from an EMBL/GenBank/DDBJ whole genome shotgun (WGS) entry which is preliminary data.</text>
</comment>